<dbReference type="Proteomes" id="UP000813444">
    <property type="component" value="Unassembled WGS sequence"/>
</dbReference>
<reference evidence="1" key="1">
    <citation type="journal article" date="2021" name="Nat. Commun.">
        <title>Genetic determinants of endophytism in the Arabidopsis root mycobiome.</title>
        <authorList>
            <person name="Mesny F."/>
            <person name="Miyauchi S."/>
            <person name="Thiergart T."/>
            <person name="Pickel B."/>
            <person name="Atanasova L."/>
            <person name="Karlsson M."/>
            <person name="Huettel B."/>
            <person name="Barry K.W."/>
            <person name="Haridas S."/>
            <person name="Chen C."/>
            <person name="Bauer D."/>
            <person name="Andreopoulos W."/>
            <person name="Pangilinan J."/>
            <person name="LaButti K."/>
            <person name="Riley R."/>
            <person name="Lipzen A."/>
            <person name="Clum A."/>
            <person name="Drula E."/>
            <person name="Henrissat B."/>
            <person name="Kohler A."/>
            <person name="Grigoriev I.V."/>
            <person name="Martin F.M."/>
            <person name="Hacquard S."/>
        </authorList>
    </citation>
    <scope>NUCLEOTIDE SEQUENCE</scope>
    <source>
        <strain evidence="1">MPI-CAGE-CH-0235</strain>
    </source>
</reference>
<organism evidence="1 2">
    <name type="scientific">Stachybotrys elegans</name>
    <dbReference type="NCBI Taxonomy" id="80388"/>
    <lineage>
        <taxon>Eukaryota</taxon>
        <taxon>Fungi</taxon>
        <taxon>Dikarya</taxon>
        <taxon>Ascomycota</taxon>
        <taxon>Pezizomycotina</taxon>
        <taxon>Sordariomycetes</taxon>
        <taxon>Hypocreomycetidae</taxon>
        <taxon>Hypocreales</taxon>
        <taxon>Stachybotryaceae</taxon>
        <taxon>Stachybotrys</taxon>
    </lineage>
</organism>
<accession>A0A8K0SX29</accession>
<comment type="caution">
    <text evidence="1">The sequence shown here is derived from an EMBL/GenBank/DDBJ whole genome shotgun (WGS) entry which is preliminary data.</text>
</comment>
<keyword evidence="2" id="KW-1185">Reference proteome</keyword>
<name>A0A8K0SX29_9HYPO</name>
<dbReference type="AlphaFoldDB" id="A0A8K0SX29"/>
<dbReference type="EMBL" id="JAGPNK010000003">
    <property type="protein sequence ID" value="KAH7324972.1"/>
    <property type="molecule type" value="Genomic_DNA"/>
</dbReference>
<evidence type="ECO:0000313" key="1">
    <source>
        <dbReference type="EMBL" id="KAH7324972.1"/>
    </source>
</evidence>
<proteinExistence type="predicted"/>
<gene>
    <name evidence="1" type="ORF">B0I35DRAFT_406713</name>
</gene>
<sequence>MAHTGAAEQDLRMHVPRDQGADRFQYIADESDSQAIGRSMWLSDQGQDAGAARACPNWTWKVGGQGAQPFVRGVSDGRPDPSVSMFRLMMTAGPTHPRVRDGGIGSQDGSDPLRAALYGRWKPGRGSVIGEHGCSTGQTAWGPRLEVATSQHCLFAQGQAAGAIWCSVYRVLATQGWVVRGIRPNRVALHLGSGKPPAGPDSPQGLGGHPVYWATVILPVQLIATGPSQPGNATWAKKRYSIEQS</sequence>
<protein>
    <submittedName>
        <fullName evidence="1">Uncharacterized protein</fullName>
    </submittedName>
</protein>
<evidence type="ECO:0000313" key="2">
    <source>
        <dbReference type="Proteomes" id="UP000813444"/>
    </source>
</evidence>